<dbReference type="PANTHER" id="PTHR43227">
    <property type="entry name" value="BLL4140 PROTEIN"/>
    <property type="match status" value="1"/>
</dbReference>
<feature type="transmembrane region" description="Helical" evidence="7">
    <location>
        <begin position="94"/>
        <end position="115"/>
    </location>
</feature>
<feature type="transmembrane region" description="Helical" evidence="7">
    <location>
        <begin position="283"/>
        <end position="307"/>
    </location>
</feature>
<dbReference type="RefSeq" id="WP_249289874.1">
    <property type="nucleotide sequence ID" value="NZ_JACRSQ010000019.1"/>
</dbReference>
<comment type="caution">
    <text evidence="9">The sequence shown here is derived from an EMBL/GenBank/DDBJ whole genome shotgun (WGS) entry which is preliminary data.</text>
</comment>
<protein>
    <submittedName>
        <fullName evidence="9">Sugar ABC transporter permease</fullName>
    </submittedName>
</protein>
<reference evidence="9" key="1">
    <citation type="submission" date="2020-08" db="EMBL/GenBank/DDBJ databases">
        <title>Genome public.</title>
        <authorList>
            <person name="Liu C."/>
            <person name="Sun Q."/>
        </authorList>
    </citation>
    <scope>NUCLEOTIDE SEQUENCE</scope>
    <source>
        <strain evidence="9">NSJ-32</strain>
    </source>
</reference>
<comment type="subcellular location">
    <subcellularLocation>
        <location evidence="1 7">Cell membrane</location>
        <topology evidence="1 7">Multi-pass membrane protein</topology>
    </subcellularLocation>
</comment>
<evidence type="ECO:0000256" key="6">
    <source>
        <dbReference type="ARBA" id="ARBA00023136"/>
    </source>
</evidence>
<gene>
    <name evidence="9" type="ORF">H8730_12195</name>
</gene>
<evidence type="ECO:0000256" key="5">
    <source>
        <dbReference type="ARBA" id="ARBA00022989"/>
    </source>
</evidence>
<keyword evidence="3" id="KW-1003">Cell membrane</keyword>
<sequence length="317" mass="36057">MVKEKTKIISPKGLWDQRVVKEVRRNASLYVLVAIPILFLIVFSYAPMYGVQIAFKDYRPSRGIWESEWVGLRYFRQFLETPNFWKILWNTISLNLYGLLTFPLGIIFALLVNYLPLRRFVKTVQMVSYAPNFISTVVMVSMILQFFDARTGLFNAFTGLFGMEAVNYMGRPSAFAHIYVWSGVWQGLGYGSIIYISALANVSPELHEAAIVDGATIMKRIWHIDLPSLLPTISILLILRCGSMLATGFEKILLMQNPMNLSVSEVIDTYVYKQSLAAALPQYSYSAAVGLFLAVINLCIIILVNYITKWLTKNSLW</sequence>
<dbReference type="InterPro" id="IPR050809">
    <property type="entry name" value="UgpAE/MalFG_permease"/>
</dbReference>
<comment type="similarity">
    <text evidence="7">Belongs to the binding-protein-dependent transport system permease family.</text>
</comment>
<feature type="transmembrane region" description="Helical" evidence="7">
    <location>
        <begin position="27"/>
        <end position="46"/>
    </location>
</feature>
<dbReference type="PANTHER" id="PTHR43227:SF11">
    <property type="entry name" value="BLL4140 PROTEIN"/>
    <property type="match status" value="1"/>
</dbReference>
<dbReference type="PROSITE" id="PS50928">
    <property type="entry name" value="ABC_TM1"/>
    <property type="match status" value="1"/>
</dbReference>
<evidence type="ECO:0000256" key="2">
    <source>
        <dbReference type="ARBA" id="ARBA00022448"/>
    </source>
</evidence>
<dbReference type="CDD" id="cd06261">
    <property type="entry name" value="TM_PBP2"/>
    <property type="match status" value="1"/>
</dbReference>
<dbReference type="InterPro" id="IPR035906">
    <property type="entry name" value="MetI-like_sf"/>
</dbReference>
<dbReference type="InterPro" id="IPR000515">
    <property type="entry name" value="MetI-like"/>
</dbReference>
<evidence type="ECO:0000256" key="7">
    <source>
        <dbReference type="RuleBase" id="RU363032"/>
    </source>
</evidence>
<dbReference type="AlphaFoldDB" id="A0A926DV68"/>
<evidence type="ECO:0000256" key="1">
    <source>
        <dbReference type="ARBA" id="ARBA00004651"/>
    </source>
</evidence>
<accession>A0A926DV68</accession>
<keyword evidence="2 7" id="KW-0813">Transport</keyword>
<keyword evidence="4 7" id="KW-0812">Transmembrane</keyword>
<keyword evidence="10" id="KW-1185">Reference proteome</keyword>
<evidence type="ECO:0000256" key="3">
    <source>
        <dbReference type="ARBA" id="ARBA00022475"/>
    </source>
</evidence>
<evidence type="ECO:0000313" key="9">
    <source>
        <dbReference type="EMBL" id="MBC8544297.1"/>
    </source>
</evidence>
<dbReference type="GO" id="GO:0055085">
    <property type="term" value="P:transmembrane transport"/>
    <property type="evidence" value="ECO:0007669"/>
    <property type="project" value="InterPro"/>
</dbReference>
<dbReference type="Proteomes" id="UP000657006">
    <property type="component" value="Unassembled WGS sequence"/>
</dbReference>
<proteinExistence type="inferred from homology"/>
<evidence type="ECO:0000313" key="10">
    <source>
        <dbReference type="Proteomes" id="UP000657006"/>
    </source>
</evidence>
<keyword evidence="6 7" id="KW-0472">Membrane</keyword>
<dbReference type="EMBL" id="JACRSQ010000019">
    <property type="protein sequence ID" value="MBC8544297.1"/>
    <property type="molecule type" value="Genomic_DNA"/>
</dbReference>
<keyword evidence="5 7" id="KW-1133">Transmembrane helix</keyword>
<dbReference type="SUPFAM" id="SSF161098">
    <property type="entry name" value="MetI-like"/>
    <property type="match status" value="1"/>
</dbReference>
<feature type="transmembrane region" description="Helical" evidence="7">
    <location>
        <begin position="228"/>
        <end position="249"/>
    </location>
</feature>
<feature type="transmembrane region" description="Helical" evidence="7">
    <location>
        <begin position="127"/>
        <end position="147"/>
    </location>
</feature>
<organism evidence="9 10">
    <name type="scientific">Bianquea renquensis</name>
    <dbReference type="NCBI Taxonomy" id="2763661"/>
    <lineage>
        <taxon>Bacteria</taxon>
        <taxon>Bacillati</taxon>
        <taxon>Bacillota</taxon>
        <taxon>Clostridia</taxon>
        <taxon>Eubacteriales</taxon>
        <taxon>Bianqueaceae</taxon>
        <taxon>Bianquea</taxon>
    </lineage>
</organism>
<evidence type="ECO:0000256" key="4">
    <source>
        <dbReference type="ARBA" id="ARBA00022692"/>
    </source>
</evidence>
<dbReference type="GO" id="GO:0005886">
    <property type="term" value="C:plasma membrane"/>
    <property type="evidence" value="ECO:0007669"/>
    <property type="project" value="UniProtKB-SubCell"/>
</dbReference>
<feature type="domain" description="ABC transmembrane type-1" evidence="8">
    <location>
        <begin position="87"/>
        <end position="304"/>
    </location>
</feature>
<name>A0A926DV68_9FIRM</name>
<dbReference type="Pfam" id="PF00528">
    <property type="entry name" value="BPD_transp_1"/>
    <property type="match status" value="1"/>
</dbReference>
<evidence type="ECO:0000259" key="8">
    <source>
        <dbReference type="PROSITE" id="PS50928"/>
    </source>
</evidence>
<dbReference type="Gene3D" id="1.10.3720.10">
    <property type="entry name" value="MetI-like"/>
    <property type="match status" value="1"/>
</dbReference>